<dbReference type="RefSeq" id="XP_068370265.1">
    <property type="nucleotide sequence ID" value="XM_068496763.1"/>
</dbReference>
<sequence length="495" mass="58581">MKPVVTLEEQAEKVSLLIGEKIKESQAKIEQVLSDIAFYQNKVQTKKVGFKSKLKAKKEEQKIKYQNLIKEIQSKLSVQLAENEQITSNIDDLTKEIENLSKPKEIGQFEPINIDYSKKTQKILKEREAEIRKKCEVEFAPLFEKLKMEHAANLKILEEEFHNKVKQINDKAEEEISAFAPRVFISQEEIRVRQDYDTAFQKEKVAFEQKRNEIKETIRSIQNERDKIIQKITDDVDEQLFEEEKLFNQKLQDIQESVIEPPMPDFSKEYEFTPEQEIEFRKSAEQKLKENFQIHLEEAVNEVSQRRELMEKEMVIYEETKTASLKEKYENEISETKKFVDQQQEEIDFLKAEINSLKAEWTDMNQSRRDNEDNQSRLQSQVDKLNAEYNQTKSEIDVLRQEKEEEPDEELTMLQNEIDKLSKDMILAKKYHQHLMKKKKAKHSDSIETINQRVASLTKIKDDTIYSLTEELRNTKKKARIIGENLQSKLAKYQS</sequence>
<comment type="caution">
    <text evidence="2">The sequence shown here is derived from an EMBL/GenBank/DDBJ whole genome shotgun (WGS) entry which is preliminary data.</text>
</comment>
<dbReference type="GeneID" id="94831467"/>
<evidence type="ECO:0000313" key="3">
    <source>
        <dbReference type="Proteomes" id="UP000179807"/>
    </source>
</evidence>
<dbReference type="AlphaFoldDB" id="A0A1J4L0T0"/>
<protein>
    <submittedName>
        <fullName evidence="2">ERC protein</fullName>
    </submittedName>
</protein>
<keyword evidence="1" id="KW-0175">Coiled coil</keyword>
<reference evidence="2" key="1">
    <citation type="submission" date="2016-10" db="EMBL/GenBank/DDBJ databases">
        <authorList>
            <person name="Benchimol M."/>
            <person name="Almeida L.G."/>
            <person name="Vasconcelos A.T."/>
            <person name="Perreira-Neves A."/>
            <person name="Rosa I.A."/>
            <person name="Tasca T."/>
            <person name="Bogo M.R."/>
            <person name="de Souza W."/>
        </authorList>
    </citation>
    <scope>NUCLEOTIDE SEQUENCE [LARGE SCALE GENOMIC DNA]</scope>
    <source>
        <strain evidence="2">K</strain>
    </source>
</reference>
<feature type="coiled-coil region" evidence="1">
    <location>
        <begin position="300"/>
        <end position="402"/>
    </location>
</feature>
<evidence type="ECO:0000256" key="1">
    <source>
        <dbReference type="SAM" id="Coils"/>
    </source>
</evidence>
<name>A0A1J4L0T0_9EUKA</name>
<dbReference type="VEuPathDB" id="TrichDB:TRFO_12655"/>
<dbReference type="EMBL" id="MLAK01000035">
    <property type="protein sequence ID" value="OHT17129.1"/>
    <property type="molecule type" value="Genomic_DNA"/>
</dbReference>
<proteinExistence type="predicted"/>
<feature type="coiled-coil region" evidence="1">
    <location>
        <begin position="204"/>
        <end position="231"/>
    </location>
</feature>
<dbReference type="Gene3D" id="1.10.287.1490">
    <property type="match status" value="1"/>
</dbReference>
<feature type="coiled-coil region" evidence="1">
    <location>
        <begin position="22"/>
        <end position="96"/>
    </location>
</feature>
<dbReference type="Proteomes" id="UP000179807">
    <property type="component" value="Unassembled WGS sequence"/>
</dbReference>
<organism evidence="2 3">
    <name type="scientific">Tritrichomonas foetus</name>
    <dbReference type="NCBI Taxonomy" id="1144522"/>
    <lineage>
        <taxon>Eukaryota</taxon>
        <taxon>Metamonada</taxon>
        <taxon>Parabasalia</taxon>
        <taxon>Tritrichomonadida</taxon>
        <taxon>Tritrichomonadidae</taxon>
        <taxon>Tritrichomonas</taxon>
    </lineage>
</organism>
<accession>A0A1J4L0T0</accession>
<evidence type="ECO:0000313" key="2">
    <source>
        <dbReference type="EMBL" id="OHT17129.1"/>
    </source>
</evidence>
<gene>
    <name evidence="2" type="ORF">TRFO_12655</name>
</gene>
<keyword evidence="3" id="KW-1185">Reference proteome</keyword>